<dbReference type="Gene3D" id="1.10.630.10">
    <property type="entry name" value="Cytochrome P450"/>
    <property type="match status" value="1"/>
</dbReference>
<proteinExistence type="predicted"/>
<sequence length="149" mass="17142">FVKSTELYKVLRDFGSNLLVVEGEEWRRQRRIAAPAFSDRNNRLVWDTTKRFVDKATDSWELKKPTIIHDVRKDFTSPISLCIIAKAAFGQDISVETDITPTGHKLTFGDALSMAAKTLHLPLVLPSWAWELRESWSKAKQAHDELRVY</sequence>
<evidence type="ECO:0008006" key="3">
    <source>
        <dbReference type="Google" id="ProtNLM"/>
    </source>
</evidence>
<dbReference type="Pfam" id="PF00067">
    <property type="entry name" value="p450"/>
    <property type="match status" value="1"/>
</dbReference>
<evidence type="ECO:0000313" key="1">
    <source>
        <dbReference type="EMBL" id="CAE7223671.1"/>
    </source>
</evidence>
<dbReference type="GO" id="GO:0004497">
    <property type="term" value="F:monooxygenase activity"/>
    <property type="evidence" value="ECO:0007669"/>
    <property type="project" value="InterPro"/>
</dbReference>
<dbReference type="GO" id="GO:0005506">
    <property type="term" value="F:iron ion binding"/>
    <property type="evidence" value="ECO:0007669"/>
    <property type="project" value="InterPro"/>
</dbReference>
<dbReference type="InterPro" id="IPR036396">
    <property type="entry name" value="Cyt_P450_sf"/>
</dbReference>
<gene>
    <name evidence="1" type="ORF">RDB_LOCUS170704</name>
</gene>
<dbReference type="SUPFAM" id="SSF48264">
    <property type="entry name" value="Cytochrome P450"/>
    <property type="match status" value="1"/>
</dbReference>
<dbReference type="GO" id="GO:0020037">
    <property type="term" value="F:heme binding"/>
    <property type="evidence" value="ECO:0007669"/>
    <property type="project" value="InterPro"/>
</dbReference>
<accession>A0A8H3I5J7</accession>
<dbReference type="AlphaFoldDB" id="A0A8H3I5J7"/>
<organism evidence="1 2">
    <name type="scientific">Rhizoctonia solani</name>
    <dbReference type="NCBI Taxonomy" id="456999"/>
    <lineage>
        <taxon>Eukaryota</taxon>
        <taxon>Fungi</taxon>
        <taxon>Dikarya</taxon>
        <taxon>Basidiomycota</taxon>
        <taxon>Agaricomycotina</taxon>
        <taxon>Agaricomycetes</taxon>
        <taxon>Cantharellales</taxon>
        <taxon>Ceratobasidiaceae</taxon>
        <taxon>Rhizoctonia</taxon>
    </lineage>
</organism>
<dbReference type="Proteomes" id="UP000663827">
    <property type="component" value="Unassembled WGS sequence"/>
</dbReference>
<comment type="caution">
    <text evidence="1">The sequence shown here is derived from an EMBL/GenBank/DDBJ whole genome shotgun (WGS) entry which is preliminary data.</text>
</comment>
<feature type="non-terminal residue" evidence="1">
    <location>
        <position position="1"/>
    </location>
</feature>
<name>A0A8H3I5J7_9AGAM</name>
<dbReference type="GO" id="GO:0016705">
    <property type="term" value="F:oxidoreductase activity, acting on paired donors, with incorporation or reduction of molecular oxygen"/>
    <property type="evidence" value="ECO:0007669"/>
    <property type="project" value="InterPro"/>
</dbReference>
<evidence type="ECO:0000313" key="2">
    <source>
        <dbReference type="Proteomes" id="UP000663827"/>
    </source>
</evidence>
<dbReference type="EMBL" id="CAJNJQ010006192">
    <property type="protein sequence ID" value="CAE7223671.1"/>
    <property type="molecule type" value="Genomic_DNA"/>
</dbReference>
<protein>
    <recommendedName>
        <fullName evidence="3">Cytochrome P450</fullName>
    </recommendedName>
</protein>
<dbReference type="InterPro" id="IPR001128">
    <property type="entry name" value="Cyt_P450"/>
</dbReference>
<reference evidence="1" key="1">
    <citation type="submission" date="2021-01" db="EMBL/GenBank/DDBJ databases">
        <authorList>
            <person name="Kaushik A."/>
        </authorList>
    </citation>
    <scope>NUCLEOTIDE SEQUENCE</scope>
    <source>
        <strain evidence="1">AG5</strain>
    </source>
</reference>